<dbReference type="GO" id="GO:0005634">
    <property type="term" value="C:nucleus"/>
    <property type="evidence" value="ECO:0007669"/>
    <property type="project" value="UniProtKB-SubCell"/>
</dbReference>
<dbReference type="Proteomes" id="UP000796880">
    <property type="component" value="Unassembled WGS sequence"/>
</dbReference>
<evidence type="ECO:0000256" key="7">
    <source>
        <dbReference type="SAM" id="MobiDB-lite"/>
    </source>
</evidence>
<dbReference type="GO" id="GO:0003677">
    <property type="term" value="F:DNA binding"/>
    <property type="evidence" value="ECO:0007669"/>
    <property type="project" value="InterPro"/>
</dbReference>
<dbReference type="FunFam" id="1.10.10.60:FF:000002">
    <property type="entry name" value="Myb family transcription factor"/>
    <property type="match status" value="1"/>
</dbReference>
<organism evidence="9 10">
    <name type="scientific">Rhamnella rubrinervis</name>
    <dbReference type="NCBI Taxonomy" id="2594499"/>
    <lineage>
        <taxon>Eukaryota</taxon>
        <taxon>Viridiplantae</taxon>
        <taxon>Streptophyta</taxon>
        <taxon>Embryophyta</taxon>
        <taxon>Tracheophyta</taxon>
        <taxon>Spermatophyta</taxon>
        <taxon>Magnoliopsida</taxon>
        <taxon>eudicotyledons</taxon>
        <taxon>Gunneridae</taxon>
        <taxon>Pentapetalae</taxon>
        <taxon>rosids</taxon>
        <taxon>fabids</taxon>
        <taxon>Rosales</taxon>
        <taxon>Rhamnaceae</taxon>
        <taxon>rhamnoid group</taxon>
        <taxon>Rhamneae</taxon>
        <taxon>Rhamnella</taxon>
    </lineage>
</organism>
<evidence type="ECO:0000256" key="2">
    <source>
        <dbReference type="ARBA" id="ARBA00006783"/>
    </source>
</evidence>
<evidence type="ECO:0000256" key="5">
    <source>
        <dbReference type="ARBA" id="ARBA00023163"/>
    </source>
</evidence>
<feature type="region of interest" description="Disordered" evidence="7">
    <location>
        <begin position="334"/>
        <end position="356"/>
    </location>
</feature>
<dbReference type="Pfam" id="PF00249">
    <property type="entry name" value="Myb_DNA-binding"/>
    <property type="match status" value="1"/>
</dbReference>
<keyword evidence="4" id="KW-0175">Coiled coil</keyword>
<evidence type="ECO:0000259" key="8">
    <source>
        <dbReference type="PROSITE" id="PS51294"/>
    </source>
</evidence>
<feature type="region of interest" description="Disordered" evidence="7">
    <location>
        <begin position="124"/>
        <end position="151"/>
    </location>
</feature>
<evidence type="ECO:0000256" key="3">
    <source>
        <dbReference type="ARBA" id="ARBA00023015"/>
    </source>
</evidence>
<dbReference type="PANTHER" id="PTHR31499">
    <property type="entry name" value="MYB FAMILY TRANSCRIPTION FACTOR PHL11"/>
    <property type="match status" value="1"/>
</dbReference>
<evidence type="ECO:0000256" key="4">
    <source>
        <dbReference type="ARBA" id="ARBA00023054"/>
    </source>
</evidence>
<name>A0A8K0GS57_9ROSA</name>
<sequence>MKVGLPSTMNGHSIISIAQSEATKGVKQSYCTAISPLHDFLNVQSEGQSLLASECSSSHPSPFIRAESLSSPTHMRASSVQPQKCSFRSDSNSPVSPGSNVQHPKIAFSRSSVFCTSLYQSSSSSSETSRQLGNLPFLPHPPTCNQPISAADSTKSPLLYSGDLSDQYDEEQSEALMKDILNLSADSFNGSFHGFSSARDSLALTEQLDLQFLSDELDIAITDHGENPRLDEIYEIPQASAKPTTGLSCNQSHHAMTPPVDALLNHPSPGTAAEHKPRMRWTPELHERFVEAVNKLDGAEKATPKGVLKLMNVEGLTIYHVKSHLQKYRLAKYMPEKKEDKKPSSSEEKKIPLSINEGDIRKKGSIQITEALRMQMEVQKQLHEQLEVQRALQLRIEEHASYLQNIMEEQRKAGSALISSQDLSQGSQQQPSPLAVNASSMRSDESKSDSSSPLPSTLKQKANECSESRPQECTKRLRLEEKPESVAGDEIVVALIENP</sequence>
<comment type="similarity">
    <text evidence="2">Belongs to the MYB-CC family.</text>
</comment>
<proteinExistence type="inferred from homology"/>
<dbReference type="InterPro" id="IPR006447">
    <property type="entry name" value="Myb_dom_plants"/>
</dbReference>
<dbReference type="SUPFAM" id="SSF46689">
    <property type="entry name" value="Homeodomain-like"/>
    <property type="match status" value="1"/>
</dbReference>
<feature type="domain" description="HTH myb-type" evidence="8">
    <location>
        <begin position="273"/>
        <end position="333"/>
    </location>
</feature>
<accession>A0A8K0GS57</accession>
<keyword evidence="10" id="KW-1185">Reference proteome</keyword>
<evidence type="ECO:0000313" key="9">
    <source>
        <dbReference type="EMBL" id="KAF3432310.1"/>
    </source>
</evidence>
<feature type="compositionally biased region" description="Low complexity" evidence="7">
    <location>
        <begin position="419"/>
        <end position="434"/>
    </location>
</feature>
<dbReference type="PANTHER" id="PTHR31499:SF80">
    <property type="entry name" value="HTH MYB-TYPE DOMAIN-CONTAINING PROTEIN"/>
    <property type="match status" value="1"/>
</dbReference>
<dbReference type="Pfam" id="PF14379">
    <property type="entry name" value="Myb_CC_LHEQLE"/>
    <property type="match status" value="1"/>
</dbReference>
<dbReference type="InterPro" id="IPR001005">
    <property type="entry name" value="SANT/Myb"/>
</dbReference>
<dbReference type="NCBIfam" id="TIGR01557">
    <property type="entry name" value="myb_SHAQKYF"/>
    <property type="match status" value="1"/>
</dbReference>
<feature type="region of interest" description="Disordered" evidence="7">
    <location>
        <begin position="70"/>
        <end position="102"/>
    </location>
</feature>
<dbReference type="OrthoDB" id="551907at2759"/>
<comment type="subcellular location">
    <subcellularLocation>
        <location evidence="1">Nucleus</location>
    </subcellularLocation>
</comment>
<keyword evidence="5" id="KW-0804">Transcription</keyword>
<comment type="caution">
    <text evidence="9">The sequence shown here is derived from an EMBL/GenBank/DDBJ whole genome shotgun (WGS) entry which is preliminary data.</text>
</comment>
<dbReference type="InterPro" id="IPR009057">
    <property type="entry name" value="Homeodomain-like_sf"/>
</dbReference>
<dbReference type="PROSITE" id="PS51294">
    <property type="entry name" value="HTH_MYB"/>
    <property type="match status" value="1"/>
</dbReference>
<dbReference type="InterPro" id="IPR017930">
    <property type="entry name" value="Myb_dom"/>
</dbReference>
<reference evidence="9" key="1">
    <citation type="submission" date="2020-03" db="EMBL/GenBank/DDBJ databases">
        <title>A high-quality chromosome-level genome assembly of a woody plant with both climbing and erect habits, Rhamnella rubrinervis.</title>
        <authorList>
            <person name="Lu Z."/>
            <person name="Yang Y."/>
            <person name="Zhu X."/>
            <person name="Sun Y."/>
        </authorList>
    </citation>
    <scope>NUCLEOTIDE SEQUENCE</scope>
    <source>
        <strain evidence="9">BYM</strain>
        <tissue evidence="9">Leaf</tissue>
    </source>
</reference>
<gene>
    <name evidence="9" type="ORF">FNV43_RR27050</name>
</gene>
<dbReference type="GO" id="GO:0003700">
    <property type="term" value="F:DNA-binding transcription factor activity"/>
    <property type="evidence" value="ECO:0007669"/>
    <property type="project" value="InterPro"/>
</dbReference>
<evidence type="ECO:0000256" key="1">
    <source>
        <dbReference type="ARBA" id="ARBA00004123"/>
    </source>
</evidence>
<protein>
    <recommendedName>
        <fullName evidence="8">HTH myb-type domain-containing protein</fullName>
    </recommendedName>
</protein>
<dbReference type="InterPro" id="IPR025756">
    <property type="entry name" value="Myb_CC_LHEQLE"/>
</dbReference>
<evidence type="ECO:0000313" key="10">
    <source>
        <dbReference type="Proteomes" id="UP000796880"/>
    </source>
</evidence>
<dbReference type="EMBL" id="VOIH02000012">
    <property type="protein sequence ID" value="KAF3432310.1"/>
    <property type="molecule type" value="Genomic_DNA"/>
</dbReference>
<dbReference type="InterPro" id="IPR046955">
    <property type="entry name" value="PHR1-like"/>
</dbReference>
<keyword evidence="6" id="KW-0539">Nucleus</keyword>
<feature type="compositionally biased region" description="Basic and acidic residues" evidence="7">
    <location>
        <begin position="461"/>
        <end position="484"/>
    </location>
</feature>
<keyword evidence="3" id="KW-0805">Transcription regulation</keyword>
<feature type="region of interest" description="Disordered" evidence="7">
    <location>
        <begin position="417"/>
        <end position="484"/>
    </location>
</feature>
<feature type="compositionally biased region" description="Basic and acidic residues" evidence="7">
    <location>
        <begin position="334"/>
        <end position="351"/>
    </location>
</feature>
<dbReference type="AlphaFoldDB" id="A0A8K0GS57"/>
<dbReference type="Gene3D" id="1.10.10.60">
    <property type="entry name" value="Homeodomain-like"/>
    <property type="match status" value="1"/>
</dbReference>
<evidence type="ECO:0000256" key="6">
    <source>
        <dbReference type="ARBA" id="ARBA00023242"/>
    </source>
</evidence>